<dbReference type="Pfam" id="PF00005">
    <property type="entry name" value="ABC_tran"/>
    <property type="match status" value="1"/>
</dbReference>
<dbReference type="InterPro" id="IPR027417">
    <property type="entry name" value="P-loop_NTPase"/>
</dbReference>
<organism evidence="6 7">
    <name type="scientific">Cellulomonas soli</name>
    <dbReference type="NCBI Taxonomy" id="931535"/>
    <lineage>
        <taxon>Bacteria</taxon>
        <taxon>Bacillati</taxon>
        <taxon>Actinomycetota</taxon>
        <taxon>Actinomycetes</taxon>
        <taxon>Micrococcales</taxon>
        <taxon>Cellulomonadaceae</taxon>
        <taxon>Cellulomonas</taxon>
    </lineage>
</organism>
<evidence type="ECO:0000256" key="1">
    <source>
        <dbReference type="ARBA" id="ARBA00005417"/>
    </source>
</evidence>
<name>A0A512PDJ4_9CELL</name>
<sequence>MRGSDVLEVNDLVVRYGHGPRAVHAVDGVSLTVPRGGVVGVVGESGSGKSTLARAIVGMAPVHSGTIAVDDEDMTRRSRAGARTRASMVQMVFQDPYSSLNPRMRVGEAIAEVLAVHSDVPASARAEGVRELLELVHLDPDVARQHPRQISGGMRQRVAIARVLAVRPRLIVADEITSALDASVQGVVLNLLRELQTELGLSMLFISHNLAAVRYMAQEVVVMHRGKVVEHGLTQQVVGTPQHPYTQGLISALPRIEDAGRDVLLGSASR</sequence>
<dbReference type="CDD" id="cd03257">
    <property type="entry name" value="ABC_NikE_OppD_transporters"/>
    <property type="match status" value="1"/>
</dbReference>
<reference evidence="6 7" key="1">
    <citation type="submission" date="2019-07" db="EMBL/GenBank/DDBJ databases">
        <title>Whole genome shotgun sequence of Cellulomonas soli NBRC 109434.</title>
        <authorList>
            <person name="Hosoyama A."/>
            <person name="Uohara A."/>
            <person name="Ohji S."/>
            <person name="Ichikawa N."/>
        </authorList>
    </citation>
    <scope>NUCLEOTIDE SEQUENCE [LARGE SCALE GENOMIC DNA]</scope>
    <source>
        <strain evidence="6 7">NBRC 109434</strain>
    </source>
</reference>
<evidence type="ECO:0000313" key="6">
    <source>
        <dbReference type="EMBL" id="GEP69268.1"/>
    </source>
</evidence>
<dbReference type="PANTHER" id="PTHR43776:SF7">
    <property type="entry name" value="D,D-DIPEPTIDE TRANSPORT ATP-BINDING PROTEIN DDPF-RELATED"/>
    <property type="match status" value="1"/>
</dbReference>
<dbReference type="Gene3D" id="3.40.50.300">
    <property type="entry name" value="P-loop containing nucleotide triphosphate hydrolases"/>
    <property type="match status" value="1"/>
</dbReference>
<gene>
    <name evidence="6" type="ORF">CSO01_19830</name>
</gene>
<dbReference type="PROSITE" id="PS00211">
    <property type="entry name" value="ABC_TRANSPORTER_1"/>
    <property type="match status" value="1"/>
</dbReference>
<dbReference type="GO" id="GO:0016887">
    <property type="term" value="F:ATP hydrolysis activity"/>
    <property type="evidence" value="ECO:0007669"/>
    <property type="project" value="InterPro"/>
</dbReference>
<dbReference type="SUPFAM" id="SSF52540">
    <property type="entry name" value="P-loop containing nucleoside triphosphate hydrolases"/>
    <property type="match status" value="1"/>
</dbReference>
<keyword evidence="2" id="KW-0813">Transport</keyword>
<keyword evidence="3" id="KW-0547">Nucleotide-binding</keyword>
<dbReference type="RefSeq" id="WP_146953012.1">
    <property type="nucleotide sequence ID" value="NZ_BAABBJ010000006.1"/>
</dbReference>
<comment type="caution">
    <text evidence="6">The sequence shown here is derived from an EMBL/GenBank/DDBJ whole genome shotgun (WGS) entry which is preliminary data.</text>
</comment>
<dbReference type="AlphaFoldDB" id="A0A512PDJ4"/>
<proteinExistence type="inferred from homology"/>
<dbReference type="PANTHER" id="PTHR43776">
    <property type="entry name" value="TRANSPORT ATP-BINDING PROTEIN"/>
    <property type="match status" value="1"/>
</dbReference>
<evidence type="ECO:0000313" key="7">
    <source>
        <dbReference type="Proteomes" id="UP000321798"/>
    </source>
</evidence>
<evidence type="ECO:0000256" key="3">
    <source>
        <dbReference type="ARBA" id="ARBA00022741"/>
    </source>
</evidence>
<protein>
    <submittedName>
        <fullName evidence="6">Dipeptide/oligopeptide/nickel ABC transporter ATP-binding protein</fullName>
    </submittedName>
</protein>
<dbReference type="InterPro" id="IPR003439">
    <property type="entry name" value="ABC_transporter-like_ATP-bd"/>
</dbReference>
<dbReference type="Pfam" id="PF08352">
    <property type="entry name" value="oligo_HPY"/>
    <property type="match status" value="1"/>
</dbReference>
<dbReference type="InterPro" id="IPR017871">
    <property type="entry name" value="ABC_transporter-like_CS"/>
</dbReference>
<comment type="similarity">
    <text evidence="1">Belongs to the ABC transporter superfamily.</text>
</comment>
<dbReference type="InterPro" id="IPR050319">
    <property type="entry name" value="ABC_transp_ATP-bind"/>
</dbReference>
<dbReference type="GO" id="GO:0005524">
    <property type="term" value="F:ATP binding"/>
    <property type="evidence" value="ECO:0007669"/>
    <property type="project" value="UniProtKB-KW"/>
</dbReference>
<feature type="domain" description="ABC transporter" evidence="5">
    <location>
        <begin position="7"/>
        <end position="250"/>
    </location>
</feature>
<dbReference type="OrthoDB" id="8481147at2"/>
<dbReference type="GO" id="GO:0055085">
    <property type="term" value="P:transmembrane transport"/>
    <property type="evidence" value="ECO:0007669"/>
    <property type="project" value="UniProtKB-ARBA"/>
</dbReference>
<accession>A0A512PDJ4</accession>
<dbReference type="EMBL" id="BKAL01000006">
    <property type="protein sequence ID" value="GEP69268.1"/>
    <property type="molecule type" value="Genomic_DNA"/>
</dbReference>
<evidence type="ECO:0000256" key="4">
    <source>
        <dbReference type="ARBA" id="ARBA00022840"/>
    </source>
</evidence>
<keyword evidence="4 6" id="KW-0067">ATP-binding</keyword>
<dbReference type="InterPro" id="IPR003593">
    <property type="entry name" value="AAA+_ATPase"/>
</dbReference>
<dbReference type="Proteomes" id="UP000321798">
    <property type="component" value="Unassembled WGS sequence"/>
</dbReference>
<dbReference type="InterPro" id="IPR013563">
    <property type="entry name" value="Oligopep_ABC_C"/>
</dbReference>
<evidence type="ECO:0000259" key="5">
    <source>
        <dbReference type="PROSITE" id="PS50893"/>
    </source>
</evidence>
<dbReference type="PROSITE" id="PS50893">
    <property type="entry name" value="ABC_TRANSPORTER_2"/>
    <property type="match status" value="1"/>
</dbReference>
<dbReference type="GO" id="GO:0015833">
    <property type="term" value="P:peptide transport"/>
    <property type="evidence" value="ECO:0007669"/>
    <property type="project" value="InterPro"/>
</dbReference>
<evidence type="ECO:0000256" key="2">
    <source>
        <dbReference type="ARBA" id="ARBA00022448"/>
    </source>
</evidence>
<dbReference type="SMART" id="SM00382">
    <property type="entry name" value="AAA"/>
    <property type="match status" value="1"/>
</dbReference>
<keyword evidence="7" id="KW-1185">Reference proteome</keyword>